<reference evidence="6 7" key="1">
    <citation type="submission" date="2023-09" db="EMBL/GenBank/DDBJ databases">
        <title>Nesidiocoris tenuis whole genome shotgun sequence.</title>
        <authorList>
            <person name="Shibata T."/>
            <person name="Shimoda M."/>
            <person name="Kobayashi T."/>
            <person name="Uehara T."/>
        </authorList>
    </citation>
    <scope>NUCLEOTIDE SEQUENCE [LARGE SCALE GENOMIC DNA]</scope>
    <source>
        <strain evidence="6 7">Japan</strain>
    </source>
</reference>
<dbReference type="Pfam" id="PF13193">
    <property type="entry name" value="AMP-binding_C"/>
    <property type="match status" value="1"/>
</dbReference>
<feature type="compositionally biased region" description="Polar residues" evidence="2">
    <location>
        <begin position="571"/>
        <end position="593"/>
    </location>
</feature>
<dbReference type="Proteomes" id="UP001307889">
    <property type="component" value="Chromosome 1"/>
</dbReference>
<evidence type="ECO:0008006" key="8">
    <source>
        <dbReference type="Google" id="ProtNLM"/>
    </source>
</evidence>
<evidence type="ECO:0000259" key="5">
    <source>
        <dbReference type="Pfam" id="PF13193"/>
    </source>
</evidence>
<sequence>MITTVRRYRTFSVFLPIFKRPIDYVKCKAVIDKNGSYSHGGLLTAAKSLAIEISDMLKGRKQERVAYFVPHSAELIIITWAIWMSGQIAVPLPADYPEIAHEYFIIDSDSNLLVSSEEHKRQAEALKQRTKVPLLLVSPKLKDMAVYKVIPDPHSQTRTVVDDSVFKHLKLSDLGQSDSFYKKATALIVYSSGTTPKGVVFTHSSLHAQAASLVEAWRISKRDCLLMALPMERGLIMMSYLSPLTVGSRVIILEHLKPENIWIHVLGLRREKSERPNIILTRSYLLPQLIKVYDKCLKKTERIVDHIRTKCMDQVRFFSVGNGPVTRKVFQSWEDITGHQILSRFSMTETGIIMCVPIYGGRSSSSTVGLPMPGLHVRITNENGIGLVAEGSRAGTRVLGGSQPVSGLLEVRGENILSGYWRKPTTTNEVMSRDGWFRTADLVKYSRGMYSILGKFTADIYRRGDQRYSIPLIEAIIMDNEHVKEVAVLENRLLDETKLLAFVVADGKISLADLNKWMSVEIPDQPIHAELVDAIPKNWSGKKNRQKILELFDQQLKAQYLKEKSEKEQGRISTPISLSQKQSLQVASGQLPKSGQPGG</sequence>
<feature type="domain" description="AMP-dependent synthetase/ligase" evidence="4">
    <location>
        <begin position="29"/>
        <end position="421"/>
    </location>
</feature>
<name>A0ABN7A9J8_9HEMI</name>
<evidence type="ECO:0000313" key="6">
    <source>
        <dbReference type="EMBL" id="BES88991.1"/>
    </source>
</evidence>
<proteinExistence type="inferred from homology"/>
<dbReference type="Gene3D" id="3.40.50.12780">
    <property type="entry name" value="N-terminal domain of ligase-like"/>
    <property type="match status" value="1"/>
</dbReference>
<dbReference type="SUPFAM" id="SSF56801">
    <property type="entry name" value="Acetyl-CoA synthetase-like"/>
    <property type="match status" value="1"/>
</dbReference>
<dbReference type="InterPro" id="IPR042099">
    <property type="entry name" value="ANL_N_sf"/>
</dbReference>
<gene>
    <name evidence="6" type="ORF">NTJ_01798</name>
</gene>
<dbReference type="InterPro" id="IPR000873">
    <property type="entry name" value="AMP-dep_synth/lig_dom"/>
</dbReference>
<dbReference type="Pfam" id="PF00501">
    <property type="entry name" value="AMP-binding"/>
    <property type="match status" value="1"/>
</dbReference>
<feature type="transmembrane region" description="Helical" evidence="3">
    <location>
        <begin position="65"/>
        <end position="83"/>
    </location>
</feature>
<dbReference type="EMBL" id="AP028909">
    <property type="protein sequence ID" value="BES88991.1"/>
    <property type="molecule type" value="Genomic_DNA"/>
</dbReference>
<keyword evidence="3" id="KW-1133">Transmembrane helix</keyword>
<evidence type="ECO:0000256" key="3">
    <source>
        <dbReference type="SAM" id="Phobius"/>
    </source>
</evidence>
<keyword evidence="7" id="KW-1185">Reference proteome</keyword>
<dbReference type="InterPro" id="IPR025110">
    <property type="entry name" value="AMP-bd_C"/>
</dbReference>
<evidence type="ECO:0000256" key="1">
    <source>
        <dbReference type="ARBA" id="ARBA00006432"/>
    </source>
</evidence>
<feature type="region of interest" description="Disordered" evidence="2">
    <location>
        <begin position="564"/>
        <end position="599"/>
    </location>
</feature>
<evidence type="ECO:0000256" key="2">
    <source>
        <dbReference type="SAM" id="MobiDB-lite"/>
    </source>
</evidence>
<protein>
    <recommendedName>
        <fullName evidence="8">AMP-dependent synthetase/ligase domain-containing protein</fullName>
    </recommendedName>
</protein>
<evidence type="ECO:0000259" key="4">
    <source>
        <dbReference type="Pfam" id="PF00501"/>
    </source>
</evidence>
<evidence type="ECO:0000313" key="7">
    <source>
        <dbReference type="Proteomes" id="UP001307889"/>
    </source>
</evidence>
<dbReference type="Gene3D" id="3.30.300.30">
    <property type="match status" value="1"/>
</dbReference>
<dbReference type="InterPro" id="IPR045851">
    <property type="entry name" value="AMP-bd_C_sf"/>
</dbReference>
<dbReference type="PANTHER" id="PTHR43201:SF8">
    <property type="entry name" value="ACYL-COA SYNTHETASE FAMILY MEMBER 3"/>
    <property type="match status" value="1"/>
</dbReference>
<dbReference type="PANTHER" id="PTHR43201">
    <property type="entry name" value="ACYL-COA SYNTHETASE"/>
    <property type="match status" value="1"/>
</dbReference>
<keyword evidence="3" id="KW-0812">Transmembrane</keyword>
<comment type="similarity">
    <text evidence="1">Belongs to the ATP-dependent AMP-binding enzyme family.</text>
</comment>
<organism evidence="6 7">
    <name type="scientific">Nesidiocoris tenuis</name>
    <dbReference type="NCBI Taxonomy" id="355587"/>
    <lineage>
        <taxon>Eukaryota</taxon>
        <taxon>Metazoa</taxon>
        <taxon>Ecdysozoa</taxon>
        <taxon>Arthropoda</taxon>
        <taxon>Hexapoda</taxon>
        <taxon>Insecta</taxon>
        <taxon>Pterygota</taxon>
        <taxon>Neoptera</taxon>
        <taxon>Paraneoptera</taxon>
        <taxon>Hemiptera</taxon>
        <taxon>Heteroptera</taxon>
        <taxon>Panheteroptera</taxon>
        <taxon>Cimicomorpha</taxon>
        <taxon>Miridae</taxon>
        <taxon>Dicyphina</taxon>
        <taxon>Nesidiocoris</taxon>
    </lineage>
</organism>
<feature type="domain" description="AMP-binding enzyme C-terminal" evidence="5">
    <location>
        <begin position="473"/>
        <end position="542"/>
    </location>
</feature>
<keyword evidence="3" id="KW-0472">Membrane</keyword>
<accession>A0ABN7A9J8</accession>